<dbReference type="Gene3D" id="1.25.40.90">
    <property type="match status" value="1"/>
</dbReference>
<comment type="subcellular location">
    <subcellularLocation>
        <location evidence="1">Cytoplasm</location>
    </subcellularLocation>
</comment>
<feature type="region of interest" description="Disordered" evidence="6">
    <location>
        <begin position="282"/>
        <end position="359"/>
    </location>
</feature>
<dbReference type="AlphaFoldDB" id="A0A1D1W4T9"/>
<dbReference type="InterPro" id="IPR013809">
    <property type="entry name" value="ENTH"/>
</dbReference>
<proteinExistence type="inferred from homology"/>
<evidence type="ECO:0000256" key="5">
    <source>
        <dbReference type="ARBA" id="ARBA00023121"/>
    </source>
</evidence>
<dbReference type="GO" id="GO:0005768">
    <property type="term" value="C:endosome"/>
    <property type="evidence" value="ECO:0007669"/>
    <property type="project" value="TreeGrafter"/>
</dbReference>
<dbReference type="GO" id="GO:0005886">
    <property type="term" value="C:plasma membrane"/>
    <property type="evidence" value="ECO:0007669"/>
    <property type="project" value="TreeGrafter"/>
</dbReference>
<dbReference type="GO" id="GO:0030125">
    <property type="term" value="C:clathrin vesicle coat"/>
    <property type="evidence" value="ECO:0007669"/>
    <property type="project" value="TreeGrafter"/>
</dbReference>
<evidence type="ECO:0000256" key="1">
    <source>
        <dbReference type="ARBA" id="ARBA00004496"/>
    </source>
</evidence>
<dbReference type="EMBL" id="BDGG01000017">
    <property type="protein sequence ID" value="GAV08461.1"/>
    <property type="molecule type" value="Genomic_DNA"/>
</dbReference>
<dbReference type="InterPro" id="IPR008942">
    <property type="entry name" value="ENTH_VHS"/>
</dbReference>
<comment type="caution">
    <text evidence="8">The sequence shown here is derived from an EMBL/GenBank/DDBJ whole genome shotgun (WGS) entry which is preliminary data.</text>
</comment>
<dbReference type="SMART" id="SM00726">
    <property type="entry name" value="UIM"/>
    <property type="match status" value="2"/>
</dbReference>
<evidence type="ECO:0000256" key="6">
    <source>
        <dbReference type="SAM" id="MobiDB-lite"/>
    </source>
</evidence>
<dbReference type="Proteomes" id="UP000186922">
    <property type="component" value="Unassembled WGS sequence"/>
</dbReference>
<organism evidence="8 9">
    <name type="scientific">Ramazzottius varieornatus</name>
    <name type="common">Water bear</name>
    <name type="synonym">Tardigrade</name>
    <dbReference type="NCBI Taxonomy" id="947166"/>
    <lineage>
        <taxon>Eukaryota</taxon>
        <taxon>Metazoa</taxon>
        <taxon>Ecdysozoa</taxon>
        <taxon>Tardigrada</taxon>
        <taxon>Eutardigrada</taxon>
        <taxon>Parachela</taxon>
        <taxon>Hypsibioidea</taxon>
        <taxon>Ramazzottiidae</taxon>
        <taxon>Ramazzottius</taxon>
    </lineage>
</organism>
<keyword evidence="3" id="KW-0963">Cytoplasm</keyword>
<dbReference type="FunFam" id="1.25.40.90:FF:000006">
    <property type="entry name" value="Clathrin interactor 1"/>
    <property type="match status" value="1"/>
</dbReference>
<feature type="compositionally biased region" description="Low complexity" evidence="6">
    <location>
        <begin position="342"/>
        <end position="359"/>
    </location>
</feature>
<dbReference type="InterPro" id="IPR003903">
    <property type="entry name" value="UIM_dom"/>
</dbReference>
<dbReference type="OrthoDB" id="4033880at2759"/>
<gene>
    <name evidence="8" type="primary">RvY_18144-1</name>
    <name evidence="8" type="synonym">RvY_18144.1</name>
    <name evidence="8" type="ORF">RvY_18144</name>
</gene>
<dbReference type="GO" id="GO:0030276">
    <property type="term" value="F:clathrin binding"/>
    <property type="evidence" value="ECO:0007669"/>
    <property type="project" value="TreeGrafter"/>
</dbReference>
<dbReference type="CDD" id="cd16990">
    <property type="entry name" value="ENTH_Epsin"/>
    <property type="match status" value="1"/>
</dbReference>
<dbReference type="GO" id="GO:0006897">
    <property type="term" value="P:endocytosis"/>
    <property type="evidence" value="ECO:0007669"/>
    <property type="project" value="TreeGrafter"/>
</dbReference>
<reference evidence="8 9" key="1">
    <citation type="journal article" date="2016" name="Nat. Commun.">
        <title>Extremotolerant tardigrade genome and improved radiotolerance of human cultured cells by tardigrade-unique protein.</title>
        <authorList>
            <person name="Hashimoto T."/>
            <person name="Horikawa D.D."/>
            <person name="Saito Y."/>
            <person name="Kuwahara H."/>
            <person name="Kozuka-Hata H."/>
            <person name="Shin-I T."/>
            <person name="Minakuchi Y."/>
            <person name="Ohishi K."/>
            <person name="Motoyama A."/>
            <person name="Aizu T."/>
            <person name="Enomoto A."/>
            <person name="Kondo K."/>
            <person name="Tanaka S."/>
            <person name="Hara Y."/>
            <person name="Koshikawa S."/>
            <person name="Sagara H."/>
            <person name="Miura T."/>
            <person name="Yokobori S."/>
            <person name="Miyagawa K."/>
            <person name="Suzuki Y."/>
            <person name="Kubo T."/>
            <person name="Oyama M."/>
            <person name="Kohara Y."/>
            <person name="Fujiyama A."/>
            <person name="Arakawa K."/>
            <person name="Katayama T."/>
            <person name="Toyoda A."/>
            <person name="Kunieda T."/>
        </authorList>
    </citation>
    <scope>NUCLEOTIDE SEQUENCE [LARGE SCALE GENOMIC DNA]</scope>
    <source>
        <strain evidence="8 9">YOKOZUNA-1</strain>
    </source>
</reference>
<dbReference type="PANTHER" id="PTHR12276">
    <property type="entry name" value="EPSIN/ENT-RELATED"/>
    <property type="match status" value="1"/>
</dbReference>
<feature type="domain" description="ENTH" evidence="7">
    <location>
        <begin position="13"/>
        <end position="144"/>
    </location>
</feature>
<evidence type="ECO:0000256" key="3">
    <source>
        <dbReference type="ARBA" id="ARBA00022490"/>
    </source>
</evidence>
<evidence type="ECO:0000256" key="4">
    <source>
        <dbReference type="ARBA" id="ARBA00022553"/>
    </source>
</evidence>
<dbReference type="Pfam" id="PF01417">
    <property type="entry name" value="ENTH"/>
    <property type="match status" value="1"/>
</dbReference>
<dbReference type="SMART" id="SM00273">
    <property type="entry name" value="ENTH"/>
    <property type="match status" value="1"/>
</dbReference>
<dbReference type="STRING" id="947166.A0A1D1W4T9"/>
<keyword evidence="5" id="KW-0446">Lipid-binding</keyword>
<evidence type="ECO:0000313" key="9">
    <source>
        <dbReference type="Proteomes" id="UP000186922"/>
    </source>
</evidence>
<dbReference type="SUPFAM" id="SSF48464">
    <property type="entry name" value="ENTH/VHS domain"/>
    <property type="match status" value="1"/>
</dbReference>
<dbReference type="PROSITE" id="PS50330">
    <property type="entry name" value="UIM"/>
    <property type="match status" value="1"/>
</dbReference>
<evidence type="ECO:0000256" key="2">
    <source>
        <dbReference type="ARBA" id="ARBA00010130"/>
    </source>
</evidence>
<comment type="similarity">
    <text evidence="2">Belongs to the epsin family.</text>
</comment>
<accession>A0A1D1W4T9</accession>
<evidence type="ECO:0000259" key="7">
    <source>
        <dbReference type="PROSITE" id="PS50942"/>
    </source>
</evidence>
<name>A0A1D1W4T9_RAMVA</name>
<protein>
    <recommendedName>
        <fullName evidence="7">ENTH domain-containing protein</fullName>
    </recommendedName>
</protein>
<keyword evidence="9" id="KW-1185">Reference proteome</keyword>
<dbReference type="PANTHER" id="PTHR12276:SF115">
    <property type="entry name" value="FI19443P1"/>
    <property type="match status" value="1"/>
</dbReference>
<dbReference type="GO" id="GO:0005543">
    <property type="term" value="F:phospholipid binding"/>
    <property type="evidence" value="ECO:0007669"/>
    <property type="project" value="TreeGrafter"/>
</dbReference>
<sequence>MGDVKRGLRTVRNVVRNYNDAQVKVREATSNDPWGPAASLMADIADMTYNHLAFSDIMQMLWKRLNDNGKDWRHVYKALVVLDYIIKAGTEKVAQHCLENLYFIQTLQNFQYSEDNKDLGMNVREKAKQVVCLLTDDEKLKNERAKASKTRERFQYGGMGGGGAFGTSVRGDFGSSELNDSSLHASALGSSSSHVDAVRPQTANEEEIQLQIALALSKEEAEEEERRRQRDDVRLQLALSESQTDYQKGGKAVQASSADELFDVFHANVTTSSPVSHDPWGDGFDAALAGPASSHSHKNGSHNNDPWSTPAIPLSTSSTSSMQPFTQTKPGGDLLADAWSTSPSAASPNIAASSSSSSINRKQPEAFLGANSSLVNLDALVGGPSSTRYSNLSTATHNPNASLFSNPFGLAPALETTPANPFHHSVAPAPTINQLRNPLAFSQEPASHLPQPLLPLSSPSYNINTSAAQQNNTNSFNPFL</sequence>
<keyword evidence="4" id="KW-0597">Phosphoprotein</keyword>
<dbReference type="PROSITE" id="PS50942">
    <property type="entry name" value="ENTH"/>
    <property type="match status" value="1"/>
</dbReference>
<feature type="compositionally biased region" description="Polar residues" evidence="6">
    <location>
        <begin position="314"/>
        <end position="329"/>
    </location>
</feature>
<evidence type="ECO:0000313" key="8">
    <source>
        <dbReference type="EMBL" id="GAV08461.1"/>
    </source>
</evidence>